<dbReference type="InterPro" id="IPR006969">
    <property type="entry name" value="Stig-like"/>
</dbReference>
<evidence type="ECO:0000313" key="4">
    <source>
        <dbReference type="EMBL" id="KJB62882.1"/>
    </source>
</evidence>
<dbReference type="Gramene" id="KJB62882">
    <property type="protein sequence ID" value="KJB62882"/>
    <property type="gene ID" value="B456_009G441300"/>
</dbReference>
<evidence type="ECO:0000256" key="3">
    <source>
        <dbReference type="SAM" id="SignalP"/>
    </source>
</evidence>
<feature type="signal peptide" evidence="3">
    <location>
        <begin position="1"/>
        <end position="21"/>
    </location>
</feature>
<name>A0A0D2QY49_GOSRA</name>
<protein>
    <recommendedName>
        <fullName evidence="6">Stigma-specific STIG1-like protein 1</fullName>
    </recommendedName>
</protein>
<dbReference type="AlphaFoldDB" id="A0A0D2QY49"/>
<feature type="chain" id="PRO_5002250115" description="Stigma-specific STIG1-like protein 1" evidence="3">
    <location>
        <begin position="22"/>
        <end position="123"/>
    </location>
</feature>
<gene>
    <name evidence="4" type="ORF">B456_009G441300</name>
</gene>
<evidence type="ECO:0000313" key="5">
    <source>
        <dbReference type="Proteomes" id="UP000032304"/>
    </source>
</evidence>
<sequence>MELTKIIITVALSFTITMAMADQSPLPSTRVSRFLQANNPRAANHCKYNEGICGATSTCCNNKCVDLVTDSNNCGACHNKCKYTEVCCRGECVNVSFDKRHCGGCNHRCAPNEFCVYGMCNYS</sequence>
<dbReference type="Pfam" id="PF04885">
    <property type="entry name" value="Stig1"/>
    <property type="match status" value="1"/>
</dbReference>
<keyword evidence="2 3" id="KW-0732">Signal</keyword>
<dbReference type="Proteomes" id="UP000032304">
    <property type="component" value="Chromosome 9"/>
</dbReference>
<dbReference type="EMBL" id="CM001748">
    <property type="protein sequence ID" value="KJB62882.1"/>
    <property type="molecule type" value="Genomic_DNA"/>
</dbReference>
<comment type="similarity">
    <text evidence="1">Belongs to the STIG1 family.</text>
</comment>
<proteinExistence type="inferred from homology"/>
<evidence type="ECO:0000256" key="2">
    <source>
        <dbReference type="ARBA" id="ARBA00022729"/>
    </source>
</evidence>
<dbReference type="PANTHER" id="PTHR33227">
    <property type="entry name" value="STIGMA-SPECIFIC STIG1-LIKE PROTEIN 3"/>
    <property type="match status" value="1"/>
</dbReference>
<reference evidence="4 5" key="1">
    <citation type="journal article" date="2012" name="Nature">
        <title>Repeated polyploidization of Gossypium genomes and the evolution of spinnable cotton fibres.</title>
        <authorList>
            <person name="Paterson A.H."/>
            <person name="Wendel J.F."/>
            <person name="Gundlach H."/>
            <person name="Guo H."/>
            <person name="Jenkins J."/>
            <person name="Jin D."/>
            <person name="Llewellyn D."/>
            <person name="Showmaker K.C."/>
            <person name="Shu S."/>
            <person name="Udall J."/>
            <person name="Yoo M.J."/>
            <person name="Byers R."/>
            <person name="Chen W."/>
            <person name="Doron-Faigenboim A."/>
            <person name="Duke M.V."/>
            <person name="Gong L."/>
            <person name="Grimwood J."/>
            <person name="Grover C."/>
            <person name="Grupp K."/>
            <person name="Hu G."/>
            <person name="Lee T.H."/>
            <person name="Li J."/>
            <person name="Lin L."/>
            <person name="Liu T."/>
            <person name="Marler B.S."/>
            <person name="Page J.T."/>
            <person name="Roberts A.W."/>
            <person name="Romanel E."/>
            <person name="Sanders W.S."/>
            <person name="Szadkowski E."/>
            <person name="Tan X."/>
            <person name="Tang H."/>
            <person name="Xu C."/>
            <person name="Wang J."/>
            <person name="Wang Z."/>
            <person name="Zhang D."/>
            <person name="Zhang L."/>
            <person name="Ashrafi H."/>
            <person name="Bedon F."/>
            <person name="Bowers J.E."/>
            <person name="Brubaker C.L."/>
            <person name="Chee P.W."/>
            <person name="Das S."/>
            <person name="Gingle A.R."/>
            <person name="Haigler C.H."/>
            <person name="Harker D."/>
            <person name="Hoffmann L.V."/>
            <person name="Hovav R."/>
            <person name="Jones D.C."/>
            <person name="Lemke C."/>
            <person name="Mansoor S."/>
            <person name="ur Rahman M."/>
            <person name="Rainville L.N."/>
            <person name="Rambani A."/>
            <person name="Reddy U.K."/>
            <person name="Rong J.K."/>
            <person name="Saranga Y."/>
            <person name="Scheffler B.E."/>
            <person name="Scheffler J.A."/>
            <person name="Stelly D.M."/>
            <person name="Triplett B.A."/>
            <person name="Van Deynze A."/>
            <person name="Vaslin M.F."/>
            <person name="Waghmare V.N."/>
            <person name="Walford S.A."/>
            <person name="Wright R.J."/>
            <person name="Zaki E.A."/>
            <person name="Zhang T."/>
            <person name="Dennis E.S."/>
            <person name="Mayer K.F."/>
            <person name="Peterson D.G."/>
            <person name="Rokhsar D.S."/>
            <person name="Wang X."/>
            <person name="Schmutz J."/>
        </authorList>
    </citation>
    <scope>NUCLEOTIDE SEQUENCE [LARGE SCALE GENOMIC DNA]</scope>
</reference>
<keyword evidence="5" id="KW-1185">Reference proteome</keyword>
<evidence type="ECO:0000256" key="1">
    <source>
        <dbReference type="ARBA" id="ARBA00006010"/>
    </source>
</evidence>
<organism evidence="4 5">
    <name type="scientific">Gossypium raimondii</name>
    <name type="common">Peruvian cotton</name>
    <name type="synonym">Gossypium klotzschianum subsp. raimondii</name>
    <dbReference type="NCBI Taxonomy" id="29730"/>
    <lineage>
        <taxon>Eukaryota</taxon>
        <taxon>Viridiplantae</taxon>
        <taxon>Streptophyta</taxon>
        <taxon>Embryophyta</taxon>
        <taxon>Tracheophyta</taxon>
        <taxon>Spermatophyta</taxon>
        <taxon>Magnoliopsida</taxon>
        <taxon>eudicotyledons</taxon>
        <taxon>Gunneridae</taxon>
        <taxon>Pentapetalae</taxon>
        <taxon>rosids</taxon>
        <taxon>malvids</taxon>
        <taxon>Malvales</taxon>
        <taxon>Malvaceae</taxon>
        <taxon>Malvoideae</taxon>
        <taxon>Gossypium</taxon>
    </lineage>
</organism>
<dbReference type="OMA" id="ATMACCN"/>
<dbReference type="STRING" id="29730.A0A0D2QY49"/>
<accession>A0A0D2QY49</accession>
<evidence type="ECO:0008006" key="6">
    <source>
        <dbReference type="Google" id="ProtNLM"/>
    </source>
</evidence>
<dbReference type="PANTHER" id="PTHR33227:SF18">
    <property type="entry name" value="STIGMA-SPECIFIC STIG1-LIKE PROTEIN 3"/>
    <property type="match status" value="1"/>
</dbReference>
<dbReference type="eggNOG" id="ENOG502S1NG">
    <property type="taxonomic scope" value="Eukaryota"/>
</dbReference>